<keyword evidence="1" id="KW-0812">Transmembrane</keyword>
<organism evidence="2 3">
    <name type="scientific">Candidatus Borkfalkia excrementigallinarum</name>
    <dbReference type="NCBI Taxonomy" id="2838506"/>
    <lineage>
        <taxon>Bacteria</taxon>
        <taxon>Bacillati</taxon>
        <taxon>Bacillota</taxon>
        <taxon>Clostridia</taxon>
        <taxon>Christensenellales</taxon>
        <taxon>Christensenellaceae</taxon>
        <taxon>Candidatus Borkfalkia</taxon>
    </lineage>
</organism>
<accession>A0A9D1ZVG7</accession>
<evidence type="ECO:0000313" key="3">
    <source>
        <dbReference type="Proteomes" id="UP000886750"/>
    </source>
</evidence>
<dbReference type="Pfam" id="PF11667">
    <property type="entry name" value="DUF3267"/>
    <property type="match status" value="1"/>
</dbReference>
<reference evidence="2" key="1">
    <citation type="journal article" date="2021" name="PeerJ">
        <title>Extensive microbial diversity within the chicken gut microbiome revealed by metagenomics and culture.</title>
        <authorList>
            <person name="Gilroy R."/>
            <person name="Ravi A."/>
            <person name="Getino M."/>
            <person name="Pursley I."/>
            <person name="Horton D.L."/>
            <person name="Alikhan N.F."/>
            <person name="Baker D."/>
            <person name="Gharbi K."/>
            <person name="Hall N."/>
            <person name="Watson M."/>
            <person name="Adriaenssens E.M."/>
            <person name="Foster-Nyarko E."/>
            <person name="Jarju S."/>
            <person name="Secka A."/>
            <person name="Antonio M."/>
            <person name="Oren A."/>
            <person name="Chaudhuri R.R."/>
            <person name="La Ragione R."/>
            <person name="Hildebrand F."/>
            <person name="Pallen M.J."/>
        </authorList>
    </citation>
    <scope>NUCLEOTIDE SEQUENCE</scope>
    <source>
        <strain evidence="2">1345</strain>
    </source>
</reference>
<feature type="transmembrane region" description="Helical" evidence="1">
    <location>
        <begin position="165"/>
        <end position="186"/>
    </location>
</feature>
<evidence type="ECO:0000256" key="1">
    <source>
        <dbReference type="SAM" id="Phobius"/>
    </source>
</evidence>
<gene>
    <name evidence="2" type="ORF">H9729_00890</name>
</gene>
<dbReference type="Proteomes" id="UP000886750">
    <property type="component" value="Unassembled WGS sequence"/>
</dbReference>
<protein>
    <submittedName>
        <fullName evidence="2">DUF3267 domain-containing protein</fullName>
    </submittedName>
</protein>
<feature type="transmembrane region" description="Helical" evidence="1">
    <location>
        <begin position="52"/>
        <end position="70"/>
    </location>
</feature>
<reference evidence="2" key="2">
    <citation type="submission" date="2021-04" db="EMBL/GenBank/DDBJ databases">
        <authorList>
            <person name="Gilroy R."/>
        </authorList>
    </citation>
    <scope>NUCLEOTIDE SEQUENCE</scope>
    <source>
        <strain evidence="2">1345</strain>
    </source>
</reference>
<evidence type="ECO:0000313" key="2">
    <source>
        <dbReference type="EMBL" id="HIY96223.1"/>
    </source>
</evidence>
<name>A0A9D1ZVG7_9FIRM</name>
<keyword evidence="1" id="KW-1133">Transmembrane helix</keyword>
<proteinExistence type="predicted"/>
<sequence length="220" mass="23606">MNGKEKRRAKEEAREAARKERAENFARQCEQLCAQGLSMRDKTLSVRSAQRLGFLSSVPFAAAAIVGFVFVPNKVFLLTGNFFADIALFFFLVAASIPVHEGLHALGWAAANGSFRGLRFGVAEGSPYCACTRPMRRWKYLAGLLAPFVLLGAGLSAAGLGARSLLLLAGGVFNIVCAGGDLLVAFRAFGSRGLLLDHPERCGFVLFCGQTEKSADEAEI</sequence>
<feature type="transmembrane region" description="Helical" evidence="1">
    <location>
        <begin position="140"/>
        <end position="159"/>
    </location>
</feature>
<dbReference type="AlphaFoldDB" id="A0A9D1ZVG7"/>
<dbReference type="EMBL" id="DXCQ01000008">
    <property type="protein sequence ID" value="HIY96223.1"/>
    <property type="molecule type" value="Genomic_DNA"/>
</dbReference>
<dbReference type="InterPro" id="IPR021683">
    <property type="entry name" value="DUF3267"/>
</dbReference>
<keyword evidence="1" id="KW-0472">Membrane</keyword>
<comment type="caution">
    <text evidence="2">The sequence shown here is derived from an EMBL/GenBank/DDBJ whole genome shotgun (WGS) entry which is preliminary data.</text>
</comment>
<feature type="transmembrane region" description="Helical" evidence="1">
    <location>
        <begin position="76"/>
        <end position="97"/>
    </location>
</feature>